<accession>A0A4R6XRS3</accession>
<dbReference type="AlphaFoldDB" id="A0A4R6XRS3"/>
<dbReference type="GO" id="GO:0003824">
    <property type="term" value="F:catalytic activity"/>
    <property type="evidence" value="ECO:0007669"/>
    <property type="project" value="InterPro"/>
</dbReference>
<feature type="chain" id="PRO_5020725263" evidence="2">
    <location>
        <begin position="23"/>
        <end position="1027"/>
    </location>
</feature>
<dbReference type="RefSeq" id="WP_099018452.1">
    <property type="nucleotide sequence ID" value="NZ_NIHB01000001.1"/>
</dbReference>
<protein>
    <submittedName>
        <fullName evidence="5">Putative extracellular nuclease</fullName>
    </submittedName>
</protein>
<sequence length="1027" mass="109596">MKTTNKHLTALLLTGMISSAQAVDLLLEGFETDGNGSRYIASTPFNDGGSDHWNRTDGSDISNTTAPYSNYQGSYFWAAEDVNDNGGNGMTPQTLLFEDININAYNNLAFSGLFGAGNGPGATNYDAADFVKIQYRIDGSGNDTYTDGVCFAYQDNGDDFNEPFGLDADCNGVADEPLLEMIPAMASYGFTIPTTGYTIDLLVSVSVDAGSEEFGFDQLLLTGDDTGVDTLPVVLATNPADQAIDVELNSNIQITFSEAVDVGVNAVTVDCTQSGIQIFGEMFDVSSIDLATSDFISTDVCTVTLDASVINDRDGTFNQLDGDRDGNAGGDYVFSFTAVPDTAPEVSSTDPTDGSVGLQIDDNLIVNFSESIDATANAATLVCSQSGAVSLSGVQVDDVAVMTIDPDSNLIDLETCDLTLLAAEIFDNDLTQDNMVADVVISFMVGYPVVEIFDIQGDGLASPYHLSTVTTLDNIVTALDSNGFYMQTPDARNDSNPLTSSGIYVFTGGAPAVSVGDQVDLTGDIEEFFDLTEFTNPGSYVLTVDASNQPLPAAIILDANFPYTDPTVFPCGIESLGYECFEGMLFDMPAGVVSAASAGFFGSDINDIVVNAGSQRAMREPGIEYPDSLAYPGLPEFDGNPELIEMSVEALTLPFQTLAAGTKISAKGVISYGFGDYELQPSELIVIEENVIPKPVRDAVADEVTIGSANLYRFFDPIDDPGEEDDDQIEDPAVYANRLVKLAKYVVNDLKSPTLIGLQEVENLNVLNELITAISAEGGPTYTASLIDGNDRGGIDVAYLYQAALLSNVVITQYGAAEINTFDSSLLHDRPPLRLKATADLSNGGTLDLNVLVVHMRSRGSIDSASDGERVRSKRLQQANSVAAMIDVILTEDPLVGLYVIGDFNAFQFTDGYVDVVGQITGQAIAADNLLWDEPLFVNAPLTQAVQTLVAEDQYSFVFSGIAQILDNAIMNDIGLMNMTGFQFVRGQADANIDLESNNTSVRSSDHDGFVIFVQEDNDLIFSHGFE</sequence>
<organism evidence="5 6">
    <name type="scientific">Marinicella litoralis</name>
    <dbReference type="NCBI Taxonomy" id="644220"/>
    <lineage>
        <taxon>Bacteria</taxon>
        <taxon>Pseudomonadati</taxon>
        <taxon>Pseudomonadota</taxon>
        <taxon>Gammaproteobacteria</taxon>
        <taxon>Lysobacterales</taxon>
        <taxon>Marinicellaceae</taxon>
        <taxon>Marinicella</taxon>
    </lineage>
</organism>
<dbReference type="PANTHER" id="PTHR42834:SF1">
    <property type="entry name" value="ENDONUCLEASE_EXONUCLEASE_PHOSPHATASE FAMILY PROTEIN (AFU_ORTHOLOGUE AFUA_3G09210)"/>
    <property type="match status" value="1"/>
</dbReference>
<comment type="caution">
    <text evidence="5">The sequence shown here is derived from an EMBL/GenBank/DDBJ whole genome shotgun (WGS) entry which is preliminary data.</text>
</comment>
<evidence type="ECO:0000256" key="2">
    <source>
        <dbReference type="SAM" id="SignalP"/>
    </source>
</evidence>
<keyword evidence="1 2" id="KW-0732">Signal</keyword>
<gene>
    <name evidence="5" type="ORF">C8D91_1592</name>
</gene>
<feature type="domain" description="SbsA Ig-like" evidence="3">
    <location>
        <begin position="341"/>
        <end position="443"/>
    </location>
</feature>
<dbReference type="InterPro" id="IPR032812">
    <property type="entry name" value="SbsA_Ig"/>
</dbReference>
<dbReference type="Proteomes" id="UP000295724">
    <property type="component" value="Unassembled WGS sequence"/>
</dbReference>
<reference evidence="5 6" key="1">
    <citation type="submission" date="2019-03" db="EMBL/GenBank/DDBJ databases">
        <title>Genomic Encyclopedia of Type Strains, Phase IV (KMG-IV): sequencing the most valuable type-strain genomes for metagenomic binning, comparative biology and taxonomic classification.</title>
        <authorList>
            <person name="Goeker M."/>
        </authorList>
    </citation>
    <scope>NUCLEOTIDE SEQUENCE [LARGE SCALE GENOMIC DNA]</scope>
    <source>
        <strain evidence="5 6">DSM 25488</strain>
    </source>
</reference>
<dbReference type="EMBL" id="SNZB01000003">
    <property type="protein sequence ID" value="TDR20617.1"/>
    <property type="molecule type" value="Genomic_DNA"/>
</dbReference>
<dbReference type="Gene3D" id="3.60.10.10">
    <property type="entry name" value="Endonuclease/exonuclease/phosphatase"/>
    <property type="match status" value="1"/>
</dbReference>
<evidence type="ECO:0000259" key="3">
    <source>
        <dbReference type="Pfam" id="PF13205"/>
    </source>
</evidence>
<feature type="domain" description="Endonuclease/exonuclease/phosphatase" evidence="4">
    <location>
        <begin position="705"/>
        <end position="985"/>
    </location>
</feature>
<evidence type="ECO:0000256" key="1">
    <source>
        <dbReference type="ARBA" id="ARBA00022729"/>
    </source>
</evidence>
<proteinExistence type="predicted"/>
<dbReference type="Pfam" id="PF13205">
    <property type="entry name" value="Big_5"/>
    <property type="match status" value="2"/>
</dbReference>
<dbReference type="InterPro" id="IPR005135">
    <property type="entry name" value="Endo/exonuclease/phosphatase"/>
</dbReference>
<evidence type="ECO:0000259" key="4">
    <source>
        <dbReference type="Pfam" id="PF19580"/>
    </source>
</evidence>
<evidence type="ECO:0000313" key="6">
    <source>
        <dbReference type="Proteomes" id="UP000295724"/>
    </source>
</evidence>
<evidence type="ECO:0000313" key="5">
    <source>
        <dbReference type="EMBL" id="TDR20617.1"/>
    </source>
</evidence>
<dbReference type="InterPro" id="IPR036691">
    <property type="entry name" value="Endo/exonu/phosph_ase_sf"/>
</dbReference>
<dbReference type="OrthoDB" id="9800417at2"/>
<feature type="signal peptide" evidence="2">
    <location>
        <begin position="1"/>
        <end position="22"/>
    </location>
</feature>
<name>A0A4R6XRS3_9GAMM</name>
<keyword evidence="6" id="KW-1185">Reference proteome</keyword>
<dbReference type="Pfam" id="PF19580">
    <property type="entry name" value="Exo_endo_phos_3"/>
    <property type="match status" value="1"/>
</dbReference>
<dbReference type="SUPFAM" id="SSF56219">
    <property type="entry name" value="DNase I-like"/>
    <property type="match status" value="1"/>
</dbReference>
<dbReference type="PANTHER" id="PTHR42834">
    <property type="entry name" value="ENDONUCLEASE/EXONUCLEASE/PHOSPHATASE FAMILY PROTEIN (AFU_ORTHOLOGUE AFUA_3G09210)"/>
    <property type="match status" value="1"/>
</dbReference>
<feature type="domain" description="SbsA Ig-like" evidence="3">
    <location>
        <begin position="230"/>
        <end position="337"/>
    </location>
</feature>
<dbReference type="CDD" id="cd04486">
    <property type="entry name" value="YhcR_OBF_like"/>
    <property type="match status" value="1"/>
</dbReference>